<evidence type="ECO:0000256" key="2">
    <source>
        <dbReference type="ARBA" id="ARBA00007401"/>
    </source>
</evidence>
<dbReference type="PRINTS" id="PR00132">
    <property type="entry name" value="GLHYDRLASE2"/>
</dbReference>
<accession>A0ABQ5R2X8</accession>
<dbReference type="PANTHER" id="PTHR46323:SF2">
    <property type="entry name" value="BETA-GALACTOSIDASE"/>
    <property type="match status" value="1"/>
</dbReference>
<dbReference type="SMART" id="SM01038">
    <property type="entry name" value="Bgal_small_N"/>
    <property type="match status" value="1"/>
</dbReference>
<dbReference type="InterPro" id="IPR017853">
    <property type="entry name" value="GH"/>
</dbReference>
<keyword evidence="10" id="KW-1185">Reference proteome</keyword>
<dbReference type="Gene3D" id="3.20.20.80">
    <property type="entry name" value="Glycosidases"/>
    <property type="match status" value="1"/>
</dbReference>
<feature type="domain" description="Beta galactosidase small chain/" evidence="8">
    <location>
        <begin position="678"/>
        <end position="898"/>
    </location>
</feature>
<organism evidence="9 10">
    <name type="scientific">Phytohabitans aurantiacus</name>
    <dbReference type="NCBI Taxonomy" id="3016789"/>
    <lineage>
        <taxon>Bacteria</taxon>
        <taxon>Bacillati</taxon>
        <taxon>Actinomycetota</taxon>
        <taxon>Actinomycetes</taxon>
        <taxon>Micromonosporales</taxon>
        <taxon>Micromonosporaceae</taxon>
    </lineage>
</organism>
<proteinExistence type="inferred from homology"/>
<evidence type="ECO:0000256" key="1">
    <source>
        <dbReference type="ARBA" id="ARBA00001412"/>
    </source>
</evidence>
<comment type="caution">
    <text evidence="9">The sequence shown here is derived from an EMBL/GenBank/DDBJ whole genome shotgun (WGS) entry which is preliminary data.</text>
</comment>
<dbReference type="PROSITE" id="PS00608">
    <property type="entry name" value="GLYCOSYL_HYDROL_F2_2"/>
    <property type="match status" value="1"/>
</dbReference>
<dbReference type="Pfam" id="PF16353">
    <property type="entry name" value="LacZ_4"/>
    <property type="match status" value="1"/>
</dbReference>
<dbReference type="Gene3D" id="2.70.98.10">
    <property type="match status" value="2"/>
</dbReference>
<dbReference type="Pfam" id="PF02836">
    <property type="entry name" value="Glyco_hydro_2_C"/>
    <property type="match status" value="1"/>
</dbReference>
<evidence type="ECO:0000256" key="6">
    <source>
        <dbReference type="ARBA" id="ARBA00023295"/>
    </source>
</evidence>
<comment type="similarity">
    <text evidence="2">Belongs to the glycosyl hydrolase 2 family.</text>
</comment>
<dbReference type="InterPro" id="IPR011013">
    <property type="entry name" value="Gal_mutarotase_sf_dom"/>
</dbReference>
<dbReference type="SUPFAM" id="SSF49785">
    <property type="entry name" value="Galactose-binding domain-like"/>
    <property type="match status" value="1"/>
</dbReference>
<dbReference type="Pfam" id="PF02929">
    <property type="entry name" value="Bgal_small_N"/>
    <property type="match status" value="1"/>
</dbReference>
<dbReference type="InterPro" id="IPR013783">
    <property type="entry name" value="Ig-like_fold"/>
</dbReference>
<evidence type="ECO:0000313" key="10">
    <source>
        <dbReference type="Proteomes" id="UP001144280"/>
    </source>
</evidence>
<keyword evidence="5" id="KW-0378">Hydrolase</keyword>
<dbReference type="Gene3D" id="2.60.120.260">
    <property type="entry name" value="Galactose-binding domain-like"/>
    <property type="match status" value="1"/>
</dbReference>
<evidence type="ECO:0000256" key="3">
    <source>
        <dbReference type="ARBA" id="ARBA00012756"/>
    </source>
</evidence>
<dbReference type="EMBL" id="BSDI01000036">
    <property type="protein sequence ID" value="GLI00790.1"/>
    <property type="molecule type" value="Genomic_DNA"/>
</dbReference>
<gene>
    <name evidence="9" type="primary">lacZ_3</name>
    <name evidence="9" type="ORF">Pa4123_60660</name>
</gene>
<dbReference type="Proteomes" id="UP001144280">
    <property type="component" value="Unassembled WGS sequence"/>
</dbReference>
<evidence type="ECO:0000256" key="7">
    <source>
        <dbReference type="ARBA" id="ARBA00032230"/>
    </source>
</evidence>
<dbReference type="InterPro" id="IPR050347">
    <property type="entry name" value="Bact_Beta-galactosidase"/>
</dbReference>
<dbReference type="InterPro" id="IPR023232">
    <property type="entry name" value="Glyco_hydro_2_AS"/>
</dbReference>
<evidence type="ECO:0000313" key="9">
    <source>
        <dbReference type="EMBL" id="GLI00790.1"/>
    </source>
</evidence>
<dbReference type="InterPro" id="IPR004199">
    <property type="entry name" value="B-gal_small/dom_5"/>
</dbReference>
<dbReference type="Pfam" id="PF02837">
    <property type="entry name" value="Glyco_hydro_2_N"/>
    <property type="match status" value="1"/>
</dbReference>
<reference evidence="9" key="1">
    <citation type="submission" date="2022-12" db="EMBL/GenBank/DDBJ databases">
        <title>New Phytohabitans aurantiacus sp. RD004123 nov., an actinomycete isolated from soil.</title>
        <authorList>
            <person name="Triningsih D.W."/>
            <person name="Harunari E."/>
            <person name="Igarashi Y."/>
        </authorList>
    </citation>
    <scope>NUCLEOTIDE SEQUENCE</scope>
    <source>
        <strain evidence="9">RD004123</strain>
    </source>
</reference>
<evidence type="ECO:0000256" key="5">
    <source>
        <dbReference type="ARBA" id="ARBA00022801"/>
    </source>
</evidence>
<evidence type="ECO:0000259" key="8">
    <source>
        <dbReference type="SMART" id="SM01038"/>
    </source>
</evidence>
<keyword evidence="6" id="KW-0326">Glycosidase</keyword>
<dbReference type="Gene3D" id="2.60.40.10">
    <property type="entry name" value="Immunoglobulins"/>
    <property type="match status" value="2"/>
</dbReference>
<dbReference type="SUPFAM" id="SSF74650">
    <property type="entry name" value="Galactose mutarotase-like"/>
    <property type="match status" value="1"/>
</dbReference>
<dbReference type="InterPro" id="IPR006103">
    <property type="entry name" value="Glyco_hydro_2_cat"/>
</dbReference>
<evidence type="ECO:0000256" key="4">
    <source>
        <dbReference type="ARBA" id="ARBA00013303"/>
    </source>
</evidence>
<dbReference type="InterPro" id="IPR014718">
    <property type="entry name" value="GH-type_carb-bd"/>
</dbReference>
<dbReference type="SUPFAM" id="SSF51445">
    <property type="entry name" value="(Trans)glycosidases"/>
    <property type="match status" value="1"/>
</dbReference>
<dbReference type="InterPro" id="IPR006101">
    <property type="entry name" value="Glyco_hydro_2"/>
</dbReference>
<dbReference type="EC" id="3.2.1.23" evidence="3"/>
<name>A0ABQ5R2X8_9ACTN</name>
<dbReference type="SUPFAM" id="SSF49303">
    <property type="entry name" value="beta-Galactosidase/glucuronidase domain"/>
    <property type="match status" value="2"/>
</dbReference>
<dbReference type="InterPro" id="IPR032312">
    <property type="entry name" value="LacZ_4"/>
</dbReference>
<dbReference type="RefSeq" id="WP_281901338.1">
    <property type="nucleotide sequence ID" value="NZ_BSDI01000036.1"/>
</dbReference>
<protein>
    <recommendedName>
        <fullName evidence="4">Beta-galactosidase</fullName>
        <ecNumber evidence="3">3.2.1.23</ecNumber>
    </recommendedName>
    <alternativeName>
        <fullName evidence="7">Lactase</fullName>
    </alternativeName>
</protein>
<dbReference type="PANTHER" id="PTHR46323">
    <property type="entry name" value="BETA-GALACTOSIDASE"/>
    <property type="match status" value="1"/>
</dbReference>
<comment type="catalytic activity">
    <reaction evidence="1">
        <text>Hydrolysis of terminal non-reducing beta-D-galactose residues in beta-D-galactosides.</text>
        <dbReference type="EC" id="3.2.1.23"/>
    </reaction>
</comment>
<dbReference type="InterPro" id="IPR036156">
    <property type="entry name" value="Beta-gal/glucu_dom_sf"/>
</dbReference>
<sequence>MTYFEDRTPGAGALPPCAATRSDAPVVALDGAWRFRLAPRADESTDGFERPDFDDGGWDTLAVPSHWQLHGYGAPAYTNVDFPFPVDPPHVPDENPTGDYRRAFDLPPDWPDGKAVLRFEGVDSCFRVWLNGRELGHAKGSRLTHEFATGSALRPGRNLLAVRVHQWSSGSYLEDQDMWWLSGIFRSVALPARPAGGVTDHFVHAGYDHATGAGTLSVETDAAVRITLPELGLLDAPAAGPHHFPRVEPWSAQTPRLYEGMLHTDTERVPLRVGFRTVSIDDGVLKVNGRAIRFRGVNRHEWHPEHGRALPLETMRDDVLLMKRHNIDAVRTSHYPPDAAFLDLCDEYGLWVVDECDLETHGFGEMDWRGNPSDDPRWREALLDRVQRTVERDKNHPSVIMWSLGNESGTGANLAAMADWVHARDPERPVHYEGDWADNRYADVFSRMYASHADVDAIGRRAEPSTEDPAADAHRRSLPFILCEYAHAMGNGPGGLSEYEKLFDAYERCQGGFVWEWIDHGTRRVEPDGTVWYAYGGEFGEAVHDGHFVIDGLVFPDRTPSPGLVEYKKVVEPVRIAIGDAVTVTNRRDHTDTSDLRFVWTVEDEGAPVAGGELDVPAVAARDTTEVPLPDLTGLAAATGERWLTVRAVLAAEAPWAPAGHEVAWGQGRLAAPQRQRAIGTRGLEFGEFDPRTGALLSLAGYPVESPRLDLWRAPTDNDRPENDFPFDGDWSRWSWRRAGLHRLRHRLVEATTVDGGVTVRTRVGTAATDFAFAVTYPDSRAAARVGRFIRTAEEMQTPYVYPQENGARVDVRWASLTGTGGRGIRISGDPMFVLTARRWTTEDLDTAQHAHHLRPRDRIFLNLDAAHHGIGSASCGPGVLPQHQLHPGPFAFGLTFDTV</sequence>
<dbReference type="InterPro" id="IPR006104">
    <property type="entry name" value="Glyco_hydro_2_N"/>
</dbReference>
<dbReference type="InterPro" id="IPR008979">
    <property type="entry name" value="Galactose-bd-like_sf"/>
</dbReference>